<protein>
    <recommendedName>
        <fullName evidence="1">Formyl transferase N-terminal domain-containing protein</fullName>
    </recommendedName>
</protein>
<dbReference type="InterPro" id="IPR036477">
    <property type="entry name" value="Formyl_transf_N_sf"/>
</dbReference>
<name>A0ABN1D9F1_9GAMM</name>
<dbReference type="PANTHER" id="PTHR11138">
    <property type="entry name" value="METHIONYL-TRNA FORMYLTRANSFERASE"/>
    <property type="match status" value="1"/>
</dbReference>
<dbReference type="RefSeq" id="WP_226765871.1">
    <property type="nucleotide sequence ID" value="NZ_BAAAEO010000001.1"/>
</dbReference>
<sequence length="241" mass="27830">MKIILCGYHWAGCHALELLLLQSSEIFVYTHEAPFHVPCLRDLCKQRGISYTTQTIDEKNLPFIPDIIVSVYYRFIISSKVLNACKRKAINLHPSLLPDYRGCSSLTWAIINNEKQVGFSYHYIDDGIDTGNILLQKALPIYDWDTQCSLYYRVMFEALVFLPDVIRQVQIGELGRVQPAGGRYYRRGCPYNGEIQTDWSPEQVQRFIRAMTYPPYPPAQYKGHSVLTYSDYLSIKGKEQL</sequence>
<comment type="caution">
    <text evidence="2">The sequence shown here is derived from an EMBL/GenBank/DDBJ whole genome shotgun (WGS) entry which is preliminary data.</text>
</comment>
<feature type="domain" description="Formyl transferase N-terminal" evidence="1">
    <location>
        <begin position="53"/>
        <end position="166"/>
    </location>
</feature>
<evidence type="ECO:0000313" key="3">
    <source>
        <dbReference type="Proteomes" id="UP001501169"/>
    </source>
</evidence>
<dbReference type="PANTHER" id="PTHR11138:SF5">
    <property type="entry name" value="METHIONYL-TRNA FORMYLTRANSFERASE, MITOCHONDRIAL"/>
    <property type="match status" value="1"/>
</dbReference>
<gene>
    <name evidence="2" type="ORF">GCM10009098_01680</name>
</gene>
<evidence type="ECO:0000259" key="1">
    <source>
        <dbReference type="Pfam" id="PF00551"/>
    </source>
</evidence>
<dbReference type="Proteomes" id="UP001501169">
    <property type="component" value="Unassembled WGS sequence"/>
</dbReference>
<reference evidence="2 3" key="1">
    <citation type="journal article" date="2019" name="Int. J. Syst. Evol. Microbiol.">
        <title>The Global Catalogue of Microorganisms (GCM) 10K type strain sequencing project: providing services to taxonomists for standard genome sequencing and annotation.</title>
        <authorList>
            <consortium name="The Broad Institute Genomics Platform"/>
            <consortium name="The Broad Institute Genome Sequencing Center for Infectious Disease"/>
            <person name="Wu L."/>
            <person name="Ma J."/>
        </authorList>
    </citation>
    <scope>NUCLEOTIDE SEQUENCE [LARGE SCALE GENOMIC DNA]</scope>
    <source>
        <strain evidence="2 3">JCM 14331</strain>
    </source>
</reference>
<keyword evidence="3" id="KW-1185">Reference proteome</keyword>
<accession>A0ABN1D9F1</accession>
<evidence type="ECO:0000313" key="2">
    <source>
        <dbReference type="EMBL" id="GAA0537855.1"/>
    </source>
</evidence>
<dbReference type="Pfam" id="PF00551">
    <property type="entry name" value="Formyl_trans_N"/>
    <property type="match status" value="1"/>
</dbReference>
<organism evidence="2 3">
    <name type="scientific">Rheinheimera aquimaris</name>
    <dbReference type="NCBI Taxonomy" id="412437"/>
    <lineage>
        <taxon>Bacteria</taxon>
        <taxon>Pseudomonadati</taxon>
        <taxon>Pseudomonadota</taxon>
        <taxon>Gammaproteobacteria</taxon>
        <taxon>Chromatiales</taxon>
        <taxon>Chromatiaceae</taxon>
        <taxon>Rheinheimera</taxon>
    </lineage>
</organism>
<dbReference type="Gene3D" id="3.40.50.12230">
    <property type="match status" value="1"/>
</dbReference>
<dbReference type="EMBL" id="BAAAEO010000001">
    <property type="protein sequence ID" value="GAA0537855.1"/>
    <property type="molecule type" value="Genomic_DNA"/>
</dbReference>
<dbReference type="InterPro" id="IPR002376">
    <property type="entry name" value="Formyl_transf_N"/>
</dbReference>
<dbReference type="CDD" id="cd08369">
    <property type="entry name" value="FMT_core"/>
    <property type="match status" value="1"/>
</dbReference>
<proteinExistence type="predicted"/>
<dbReference type="SUPFAM" id="SSF53328">
    <property type="entry name" value="Formyltransferase"/>
    <property type="match status" value="1"/>
</dbReference>